<reference evidence="3" key="1">
    <citation type="submission" date="2021-01" db="EMBL/GenBank/DDBJ databases">
        <authorList>
            <person name="Corre E."/>
            <person name="Pelletier E."/>
            <person name="Niang G."/>
            <person name="Scheremetjew M."/>
            <person name="Finn R."/>
            <person name="Kale V."/>
            <person name="Holt S."/>
            <person name="Cochrane G."/>
            <person name="Meng A."/>
            <person name="Brown T."/>
            <person name="Cohen L."/>
        </authorList>
    </citation>
    <scope>NUCLEOTIDE SEQUENCE</scope>
    <source>
        <strain evidence="3">CCMP3278</strain>
    </source>
</reference>
<proteinExistence type="inferred from homology"/>
<dbReference type="PANTHER" id="PTHR16255:SF1">
    <property type="entry name" value="REQUIRED FOR MEIOTIC NUCLEAR DIVISION PROTEIN 1 HOMOLOG"/>
    <property type="match status" value="1"/>
</dbReference>
<evidence type="ECO:0000259" key="2">
    <source>
        <dbReference type="Pfam" id="PF02582"/>
    </source>
</evidence>
<evidence type="ECO:0000256" key="1">
    <source>
        <dbReference type="ARBA" id="ARBA00008306"/>
    </source>
</evidence>
<feature type="domain" description="DUF155" evidence="2">
    <location>
        <begin position="156"/>
        <end position="344"/>
    </location>
</feature>
<evidence type="ECO:0000313" key="3">
    <source>
        <dbReference type="EMBL" id="CAD8817023.1"/>
    </source>
</evidence>
<comment type="similarity">
    <text evidence="1">Belongs to the RMD1/sif2 family.</text>
</comment>
<dbReference type="InterPro" id="IPR051624">
    <property type="entry name" value="RMD1/Sad1-interacting"/>
</dbReference>
<dbReference type="InterPro" id="IPR003734">
    <property type="entry name" value="DUF155"/>
</dbReference>
<protein>
    <recommendedName>
        <fullName evidence="2">DUF155 domain-containing protein</fullName>
    </recommendedName>
</protein>
<dbReference type="EMBL" id="HBFP01001953">
    <property type="protein sequence ID" value="CAD8817023.1"/>
    <property type="molecule type" value="Transcribed_RNA"/>
</dbReference>
<name>A0A7S0ZBX4_9RHOD</name>
<gene>
    <name evidence="3" type="ORF">TOLI1172_LOCUS1411</name>
</gene>
<organism evidence="3">
    <name type="scientific">Timspurckia oligopyrenoides</name>
    <dbReference type="NCBI Taxonomy" id="708627"/>
    <lineage>
        <taxon>Eukaryota</taxon>
        <taxon>Rhodophyta</taxon>
        <taxon>Bangiophyceae</taxon>
        <taxon>Porphyridiales</taxon>
        <taxon>Porphyridiaceae</taxon>
        <taxon>Timspurckia</taxon>
    </lineage>
</organism>
<accession>A0A7S0ZBX4</accession>
<dbReference type="Pfam" id="PF02582">
    <property type="entry name" value="DUF155"/>
    <property type="match status" value="1"/>
</dbReference>
<sequence length="396" mass="45121">MQSGNTSAYEDTIPLLQKPMNSKPMAIVPASTAITSLGRNSTLARAPPLESSLTSSRFAAGSKSRLERVRPSLLLTNVDKEAQWTGRLSVFCTCNTYSMPEIFQRFNEMPDWKCRRISRDVIHVRRSIREPDLSEPATDAIWWVGVEDHTAGCADIFFFSYGVAITFGLSEGAEWQLLDTIKPFENGRMEDEVEHETYDYAYYDADSGTDSRQVFSTAKLMRIEHDLFLLARGLDGEDLIHLKLAIAHGIAQSGKLSSFENAVETIFKRVEHFPVELARTGMLNISDRRLLQLSGELCVYGLYINLQTDILEVPEWFWDNTVLEPVYESTSKYMDIRSRVSVLNKRLDVISDMFSLFREERHISYGHKLEEIVIWLIVVEVVLDLLELAALLFEKV</sequence>
<dbReference type="PANTHER" id="PTHR16255">
    <property type="entry name" value="REQUIRED FOR MEIOTIC NUCLEAR DIVISION PROTEIN 1 HOMOLOG"/>
    <property type="match status" value="1"/>
</dbReference>
<dbReference type="GO" id="GO:0005739">
    <property type="term" value="C:mitochondrion"/>
    <property type="evidence" value="ECO:0007669"/>
    <property type="project" value="UniProtKB-ARBA"/>
</dbReference>
<dbReference type="AlphaFoldDB" id="A0A7S0ZBX4"/>